<dbReference type="Proteomes" id="UP000772434">
    <property type="component" value="Unassembled WGS sequence"/>
</dbReference>
<proteinExistence type="predicted"/>
<reference evidence="2" key="1">
    <citation type="submission" date="2020-11" db="EMBL/GenBank/DDBJ databases">
        <authorList>
            <consortium name="DOE Joint Genome Institute"/>
            <person name="Ahrendt S."/>
            <person name="Riley R."/>
            <person name="Andreopoulos W."/>
            <person name="Labutti K."/>
            <person name="Pangilinan J."/>
            <person name="Ruiz-Duenas F.J."/>
            <person name="Barrasa J.M."/>
            <person name="Sanchez-Garcia M."/>
            <person name="Camarero S."/>
            <person name="Miyauchi S."/>
            <person name="Serrano A."/>
            <person name="Linde D."/>
            <person name="Babiker R."/>
            <person name="Drula E."/>
            <person name="Ayuso-Fernandez I."/>
            <person name="Pacheco R."/>
            <person name="Padilla G."/>
            <person name="Ferreira P."/>
            <person name="Barriuso J."/>
            <person name="Kellner H."/>
            <person name="Castanera R."/>
            <person name="Alfaro M."/>
            <person name="Ramirez L."/>
            <person name="Pisabarro A.G."/>
            <person name="Kuo A."/>
            <person name="Tritt A."/>
            <person name="Lipzen A."/>
            <person name="He G."/>
            <person name="Yan M."/>
            <person name="Ng V."/>
            <person name="Cullen D."/>
            <person name="Martin F."/>
            <person name="Rosso M.-N."/>
            <person name="Henrissat B."/>
            <person name="Hibbett D."/>
            <person name="Martinez A.T."/>
            <person name="Grigoriev I.V."/>
        </authorList>
    </citation>
    <scope>NUCLEOTIDE SEQUENCE</scope>
    <source>
        <strain evidence="2">AH 40177</strain>
    </source>
</reference>
<evidence type="ECO:0000313" key="3">
    <source>
        <dbReference type="Proteomes" id="UP000772434"/>
    </source>
</evidence>
<organism evidence="2 3">
    <name type="scientific">Rhodocollybia butyracea</name>
    <dbReference type="NCBI Taxonomy" id="206335"/>
    <lineage>
        <taxon>Eukaryota</taxon>
        <taxon>Fungi</taxon>
        <taxon>Dikarya</taxon>
        <taxon>Basidiomycota</taxon>
        <taxon>Agaricomycotina</taxon>
        <taxon>Agaricomycetes</taxon>
        <taxon>Agaricomycetidae</taxon>
        <taxon>Agaricales</taxon>
        <taxon>Marasmiineae</taxon>
        <taxon>Omphalotaceae</taxon>
        <taxon>Rhodocollybia</taxon>
    </lineage>
</organism>
<dbReference type="EMBL" id="JADNRY010000435">
    <property type="protein sequence ID" value="KAF9056761.1"/>
    <property type="molecule type" value="Genomic_DNA"/>
</dbReference>
<gene>
    <name evidence="2" type="ORF">BDP27DRAFT_1313027</name>
    <name evidence="1" type="ORF">BDP27DRAFT_1345021</name>
</gene>
<dbReference type="EMBL" id="JADNRY010000005">
    <property type="protein sequence ID" value="KAF9077044.1"/>
    <property type="molecule type" value="Genomic_DNA"/>
</dbReference>
<accession>A0A9P5UF92</accession>
<evidence type="ECO:0000313" key="2">
    <source>
        <dbReference type="EMBL" id="KAF9077044.1"/>
    </source>
</evidence>
<name>A0A9P5UF92_9AGAR</name>
<evidence type="ECO:0000313" key="1">
    <source>
        <dbReference type="EMBL" id="KAF9056761.1"/>
    </source>
</evidence>
<comment type="caution">
    <text evidence="2">The sequence shown here is derived from an EMBL/GenBank/DDBJ whole genome shotgun (WGS) entry which is preliminary data.</text>
</comment>
<dbReference type="AlphaFoldDB" id="A0A9P5UF92"/>
<keyword evidence="3" id="KW-1185">Reference proteome</keyword>
<sequence>MDTWIITAALSFWRATCSESSRNPGSTSRNHRLKSLTAILFSSTQLPPVSSLENRDPATCESLQVQTFEDSPSKLSDVDELRGTRNVKYQGK</sequence>
<protein>
    <submittedName>
        <fullName evidence="2">Uncharacterized protein</fullName>
    </submittedName>
</protein>